<dbReference type="AlphaFoldDB" id="A0A6J6UCM8"/>
<dbReference type="EMBL" id="CAFBQL010000011">
    <property type="protein sequence ID" value="CAB5063428.1"/>
    <property type="molecule type" value="Genomic_DNA"/>
</dbReference>
<dbReference type="GO" id="GO:0030677">
    <property type="term" value="C:ribonuclease P complex"/>
    <property type="evidence" value="ECO:0007669"/>
    <property type="project" value="TreeGrafter"/>
</dbReference>
<dbReference type="Pfam" id="PF00825">
    <property type="entry name" value="Ribonuclease_P"/>
    <property type="match status" value="1"/>
</dbReference>
<keyword evidence="3" id="KW-0255">Endonuclease</keyword>
<name>A0A6J6UCM8_9ZZZZ</name>
<evidence type="ECO:0000256" key="1">
    <source>
        <dbReference type="ARBA" id="ARBA00022694"/>
    </source>
</evidence>
<dbReference type="InterPro" id="IPR020568">
    <property type="entry name" value="Ribosomal_Su5_D2-typ_SF"/>
</dbReference>
<organism evidence="7">
    <name type="scientific">freshwater metagenome</name>
    <dbReference type="NCBI Taxonomy" id="449393"/>
    <lineage>
        <taxon>unclassified sequences</taxon>
        <taxon>metagenomes</taxon>
        <taxon>ecological metagenomes</taxon>
    </lineage>
</organism>
<evidence type="ECO:0000313" key="8">
    <source>
        <dbReference type="EMBL" id="CAB4875709.1"/>
    </source>
</evidence>
<evidence type="ECO:0000256" key="4">
    <source>
        <dbReference type="ARBA" id="ARBA00022801"/>
    </source>
</evidence>
<evidence type="ECO:0000256" key="3">
    <source>
        <dbReference type="ARBA" id="ARBA00022759"/>
    </source>
</evidence>
<dbReference type="InterPro" id="IPR000100">
    <property type="entry name" value="RNase_P"/>
</dbReference>
<dbReference type="GO" id="GO:0042781">
    <property type="term" value="F:3'-tRNA processing endoribonuclease activity"/>
    <property type="evidence" value="ECO:0007669"/>
    <property type="project" value="TreeGrafter"/>
</dbReference>
<sequence length="115" mass="12685">MLPRSARLTKPEDFARTTKSGFRITSKALVGYLYLTKTEATGAKCGLIISKSVGGSVQRHRIARQIRHTLFNSLNQLPQNALLVIRALPTAHPKTVVAETEFLISKLLSKTLAQQ</sequence>
<protein>
    <submittedName>
        <fullName evidence="7">Unannotated protein</fullName>
    </submittedName>
</protein>
<dbReference type="SUPFAM" id="SSF54211">
    <property type="entry name" value="Ribosomal protein S5 domain 2-like"/>
    <property type="match status" value="1"/>
</dbReference>
<keyword evidence="1" id="KW-0819">tRNA processing</keyword>
<proteinExistence type="inferred from homology"/>
<keyword evidence="2" id="KW-0540">Nuclease</keyword>
<evidence type="ECO:0000256" key="2">
    <source>
        <dbReference type="ARBA" id="ARBA00022722"/>
    </source>
</evidence>
<dbReference type="GO" id="GO:0000049">
    <property type="term" value="F:tRNA binding"/>
    <property type="evidence" value="ECO:0007669"/>
    <property type="project" value="InterPro"/>
</dbReference>
<dbReference type="EMBL" id="CAEZWT010000015">
    <property type="protein sequence ID" value="CAB4663739.1"/>
    <property type="molecule type" value="Genomic_DNA"/>
</dbReference>
<dbReference type="GO" id="GO:0004526">
    <property type="term" value="F:ribonuclease P activity"/>
    <property type="evidence" value="ECO:0007669"/>
    <property type="project" value="InterPro"/>
</dbReference>
<dbReference type="PANTHER" id="PTHR33992:SF1">
    <property type="entry name" value="RIBONUCLEASE P PROTEIN COMPONENT"/>
    <property type="match status" value="1"/>
</dbReference>
<dbReference type="EMBL" id="CAFBLE010000015">
    <property type="protein sequence ID" value="CAB4875709.1"/>
    <property type="molecule type" value="Genomic_DNA"/>
</dbReference>
<dbReference type="EMBL" id="CAEZZC010000019">
    <property type="protein sequence ID" value="CAB4757591.1"/>
    <property type="molecule type" value="Genomic_DNA"/>
</dbReference>
<dbReference type="NCBIfam" id="TIGR00188">
    <property type="entry name" value="rnpA"/>
    <property type="match status" value="1"/>
</dbReference>
<dbReference type="Gene3D" id="3.30.230.10">
    <property type="match status" value="1"/>
</dbReference>
<gene>
    <name evidence="6" type="ORF">UFOPK2289_00708</name>
    <name evidence="7" type="ORF">UFOPK2822_01241</name>
    <name evidence="8" type="ORF">UFOPK3346_01315</name>
    <name evidence="9" type="ORF">UFOPK3670_01374</name>
    <name evidence="10" type="ORF">UFOPK4308_01322</name>
</gene>
<dbReference type="PANTHER" id="PTHR33992">
    <property type="entry name" value="RIBONUCLEASE P PROTEIN COMPONENT"/>
    <property type="match status" value="1"/>
</dbReference>
<evidence type="ECO:0000313" key="6">
    <source>
        <dbReference type="EMBL" id="CAB4663739.1"/>
    </source>
</evidence>
<evidence type="ECO:0000313" key="7">
    <source>
        <dbReference type="EMBL" id="CAB4757591.1"/>
    </source>
</evidence>
<reference evidence="7" key="1">
    <citation type="submission" date="2020-05" db="EMBL/GenBank/DDBJ databases">
        <authorList>
            <person name="Chiriac C."/>
            <person name="Salcher M."/>
            <person name="Ghai R."/>
            <person name="Kavagutti S V."/>
        </authorList>
    </citation>
    <scope>NUCLEOTIDE SEQUENCE</scope>
</reference>
<dbReference type="EMBL" id="CAFBMV010000014">
    <property type="protein sequence ID" value="CAB4932399.1"/>
    <property type="molecule type" value="Genomic_DNA"/>
</dbReference>
<evidence type="ECO:0000256" key="5">
    <source>
        <dbReference type="ARBA" id="ARBA00022884"/>
    </source>
</evidence>
<dbReference type="InterPro" id="IPR014721">
    <property type="entry name" value="Ribsml_uS5_D2-typ_fold_subgr"/>
</dbReference>
<keyword evidence="4" id="KW-0378">Hydrolase</keyword>
<keyword evidence="5" id="KW-0694">RNA-binding</keyword>
<dbReference type="HAMAP" id="MF_00227">
    <property type="entry name" value="RNase_P"/>
    <property type="match status" value="1"/>
</dbReference>
<evidence type="ECO:0000313" key="10">
    <source>
        <dbReference type="EMBL" id="CAB5063428.1"/>
    </source>
</evidence>
<accession>A0A6J6UCM8</accession>
<evidence type="ECO:0000313" key="9">
    <source>
        <dbReference type="EMBL" id="CAB4932399.1"/>
    </source>
</evidence>